<dbReference type="EMBL" id="FJ959083">
    <property type="protein sequence ID" value="ACQ78168.1"/>
    <property type="molecule type" value="Genomic_DNA"/>
</dbReference>
<dbReference type="GeneID" id="8207382"/>
<protein>
    <submittedName>
        <fullName evidence="1">Uncharacterized protein</fullName>
    </submittedName>
</protein>
<proteinExistence type="predicted"/>
<dbReference type="KEGG" id="vg:8207382"/>
<evidence type="ECO:0000313" key="2">
    <source>
        <dbReference type="Proteomes" id="UP000203517"/>
    </source>
</evidence>
<name>C6GII7_9VIRU</name>
<reference evidence="1 2" key="1">
    <citation type="journal article" date="2009" name="J. Gen. Virol.">
        <title>Diverse circovirus-like genome architectures revealed by environmental metagenomics.</title>
        <authorList>
            <person name="Rosario K."/>
            <person name="Duffy S."/>
            <person name="Breitbart M."/>
        </authorList>
    </citation>
    <scope>NUCLEOTIDE SEQUENCE [LARGE SCALE GENOMIC DNA]</scope>
    <source>
        <strain evidence="1 2">CB-B</strain>
    </source>
</reference>
<dbReference type="OrthoDB" id="25210at10239"/>
<accession>C6GII7</accession>
<evidence type="ECO:0000313" key="1">
    <source>
        <dbReference type="EMBL" id="ACQ78168.1"/>
    </source>
</evidence>
<dbReference type="Proteomes" id="UP000203517">
    <property type="component" value="Segment"/>
</dbReference>
<sequence>MCIFPVSLLSKKNINCTMVVWPAVLPYLEAANTVAQGVQTANTIVHEGQQLAKRTFGTQISNKNKKRKLDVGHASTQTSGGGKYYQAGYVGRFRGKRAKIVRRRRIPSKKRVAKKRRTYKRKSRVVKGENYYGRVGSIATLEVTGALSDSDCVYIGHSSFAVGQVMRMLSVAIMRKLFKMAISWEPENISTNIPYKLVGGAQVSNGYTLIVKKINTDDNVKTQDEYIGPANSHNITAPADWFRTNHMEAISAQASSNTAVERNNRLLWLHLVDVGTGIVRAQLDLTTLMCDVYSKSNLKIQNVTVPSATATEADNVNNVPLIGRSYHISNWQPMTADDDMGPLNRLNQDTGVLGVEIKQSATLGSQYVTWKEPPPSKAFINCVSSSPERMEPGTIKNHVSILRRSMAFPRLMEALAIRRGNVLNKSVKIGNHDLFAFERMISVPGELPLKIIYECNIFTGCAVYSRKKAIMMQAVNSTAQGASTIPG</sequence>
<dbReference type="RefSeq" id="YP_003084295.1">
    <property type="nucleotide sequence ID" value="NC_013029.1"/>
</dbReference>
<keyword evidence="2" id="KW-1185">Reference proteome</keyword>
<organism evidence="1 2">
    <name type="scientific">Circovirus-like genome CB-B</name>
    <dbReference type="NCBI Taxonomy" id="642257"/>
    <lineage>
        <taxon>Viruses</taxon>
        <taxon>Monodnaviria</taxon>
        <taxon>Shotokuvirae</taxon>
        <taxon>Cressdnaviricota</taxon>
        <taxon>Arfiviricetes</taxon>
        <taxon>Saturnivirales</taxon>
        <taxon>Kanorauviridae</taxon>
        <taxon>Sadornvirus</taxon>
        <taxon>Sadornvirus chesapis</taxon>
    </lineage>
</organism>